<dbReference type="SUPFAM" id="SSF89447">
    <property type="entry name" value="AbrB/MazE/MraZ-like"/>
    <property type="match status" value="1"/>
</dbReference>
<accession>A0A1F7GVP9</accession>
<evidence type="ECO:0000256" key="5">
    <source>
        <dbReference type="ARBA" id="ARBA00023125"/>
    </source>
</evidence>
<dbReference type="HAMAP" id="MF_01008">
    <property type="entry name" value="MraZ"/>
    <property type="match status" value="1"/>
</dbReference>
<name>A0A1F7GVP9_9BACT</name>
<organism evidence="9 10">
    <name type="scientific">Candidatus Roizmanbacteria bacterium RIFCSPHIGHO2_02_FULL_37_24</name>
    <dbReference type="NCBI Taxonomy" id="1802037"/>
    <lineage>
        <taxon>Bacteria</taxon>
        <taxon>Candidatus Roizmaniibacteriota</taxon>
    </lineage>
</organism>
<feature type="domain" description="SpoVT-AbrB" evidence="8">
    <location>
        <begin position="77"/>
        <end position="121"/>
    </location>
</feature>
<evidence type="ECO:0000259" key="8">
    <source>
        <dbReference type="PROSITE" id="PS51740"/>
    </source>
</evidence>
<dbReference type="GO" id="GO:2000143">
    <property type="term" value="P:negative regulation of DNA-templated transcription initiation"/>
    <property type="evidence" value="ECO:0007669"/>
    <property type="project" value="TreeGrafter"/>
</dbReference>
<dbReference type="CDD" id="cd16320">
    <property type="entry name" value="MraZ_N"/>
    <property type="match status" value="1"/>
</dbReference>
<keyword evidence="4 7" id="KW-0805">Transcription regulation</keyword>
<dbReference type="InterPro" id="IPR007159">
    <property type="entry name" value="SpoVT-AbrB_dom"/>
</dbReference>
<gene>
    <name evidence="7" type="primary">mraZ</name>
    <name evidence="9" type="ORF">A3C24_04970</name>
</gene>
<dbReference type="PANTHER" id="PTHR34701:SF1">
    <property type="entry name" value="TRANSCRIPTIONAL REGULATOR MRAZ"/>
    <property type="match status" value="1"/>
</dbReference>
<keyword evidence="3" id="KW-0677">Repeat</keyword>
<dbReference type="PROSITE" id="PS51740">
    <property type="entry name" value="SPOVT_ABRB"/>
    <property type="match status" value="1"/>
</dbReference>
<dbReference type="AlphaFoldDB" id="A0A1F7GVP9"/>
<dbReference type="GO" id="GO:0005737">
    <property type="term" value="C:cytoplasm"/>
    <property type="evidence" value="ECO:0007669"/>
    <property type="project" value="UniProtKB-UniRule"/>
</dbReference>
<evidence type="ECO:0000256" key="6">
    <source>
        <dbReference type="ARBA" id="ARBA00023163"/>
    </source>
</evidence>
<dbReference type="GO" id="GO:0009295">
    <property type="term" value="C:nucleoid"/>
    <property type="evidence" value="ECO:0007669"/>
    <property type="project" value="UniProtKB-SubCell"/>
</dbReference>
<dbReference type="Proteomes" id="UP000177159">
    <property type="component" value="Unassembled WGS sequence"/>
</dbReference>
<comment type="subunit">
    <text evidence="7">Forms oligomers.</text>
</comment>
<proteinExistence type="inferred from homology"/>
<dbReference type="InterPro" id="IPR035642">
    <property type="entry name" value="MraZ_N"/>
</dbReference>
<evidence type="ECO:0000256" key="4">
    <source>
        <dbReference type="ARBA" id="ARBA00023015"/>
    </source>
</evidence>
<comment type="subcellular location">
    <subcellularLocation>
        <location evidence="7">Cytoplasm</location>
        <location evidence="7">Nucleoid</location>
    </subcellularLocation>
</comment>
<dbReference type="GO" id="GO:0003700">
    <property type="term" value="F:DNA-binding transcription factor activity"/>
    <property type="evidence" value="ECO:0007669"/>
    <property type="project" value="UniProtKB-UniRule"/>
</dbReference>
<sequence length="131" mass="15091">MFFGEYSVSVTEGGRIAIPKKIRENIKGDVFILTKGFDICVAGYERDDWQRRTGDLMNVSLLEKDNIDKRRMLFSGANEIVIDDQGRFVIPKALISYMGLVTDRVKVVGVGDHFEIWDEEKWLKYAKKINI</sequence>
<dbReference type="EMBL" id="MFZM01000031">
    <property type="protein sequence ID" value="OGK22874.1"/>
    <property type="molecule type" value="Genomic_DNA"/>
</dbReference>
<evidence type="ECO:0000313" key="10">
    <source>
        <dbReference type="Proteomes" id="UP000177159"/>
    </source>
</evidence>
<dbReference type="InterPro" id="IPR037914">
    <property type="entry name" value="SpoVT-AbrB_sf"/>
</dbReference>
<evidence type="ECO:0000256" key="2">
    <source>
        <dbReference type="ARBA" id="ARBA00022490"/>
    </source>
</evidence>
<dbReference type="InterPro" id="IPR020603">
    <property type="entry name" value="MraZ_dom"/>
</dbReference>
<dbReference type="InterPro" id="IPR038619">
    <property type="entry name" value="MraZ_sf"/>
</dbReference>
<dbReference type="PANTHER" id="PTHR34701">
    <property type="entry name" value="TRANSCRIPTIONAL REGULATOR MRAZ"/>
    <property type="match status" value="1"/>
</dbReference>
<dbReference type="CDD" id="cd16321">
    <property type="entry name" value="MraZ_C"/>
    <property type="match status" value="1"/>
</dbReference>
<dbReference type="Gene3D" id="3.40.1550.20">
    <property type="entry name" value="Transcriptional regulator MraZ domain"/>
    <property type="match status" value="1"/>
</dbReference>
<keyword evidence="5 7" id="KW-0238">DNA-binding</keyword>
<dbReference type="InterPro" id="IPR035644">
    <property type="entry name" value="MraZ_C"/>
</dbReference>
<keyword evidence="6 7" id="KW-0804">Transcription</keyword>
<evidence type="ECO:0000256" key="1">
    <source>
        <dbReference type="ARBA" id="ARBA00013860"/>
    </source>
</evidence>
<reference evidence="9 10" key="1">
    <citation type="journal article" date="2016" name="Nat. Commun.">
        <title>Thousands of microbial genomes shed light on interconnected biogeochemical processes in an aquifer system.</title>
        <authorList>
            <person name="Anantharaman K."/>
            <person name="Brown C.T."/>
            <person name="Hug L.A."/>
            <person name="Sharon I."/>
            <person name="Castelle C.J."/>
            <person name="Probst A.J."/>
            <person name="Thomas B.C."/>
            <person name="Singh A."/>
            <person name="Wilkins M.J."/>
            <person name="Karaoz U."/>
            <person name="Brodie E.L."/>
            <person name="Williams K.H."/>
            <person name="Hubbard S.S."/>
            <person name="Banfield J.F."/>
        </authorList>
    </citation>
    <scope>NUCLEOTIDE SEQUENCE [LARGE SCALE GENOMIC DNA]</scope>
</reference>
<comment type="similarity">
    <text evidence="7">Belongs to the MraZ family.</text>
</comment>
<evidence type="ECO:0000256" key="7">
    <source>
        <dbReference type="HAMAP-Rule" id="MF_01008"/>
    </source>
</evidence>
<keyword evidence="2 7" id="KW-0963">Cytoplasm</keyword>
<evidence type="ECO:0000256" key="3">
    <source>
        <dbReference type="ARBA" id="ARBA00022737"/>
    </source>
</evidence>
<dbReference type="GO" id="GO:0000976">
    <property type="term" value="F:transcription cis-regulatory region binding"/>
    <property type="evidence" value="ECO:0007669"/>
    <property type="project" value="TreeGrafter"/>
</dbReference>
<protein>
    <recommendedName>
        <fullName evidence="1 7">Transcriptional regulator MraZ</fullName>
    </recommendedName>
</protein>
<comment type="caution">
    <text evidence="9">The sequence shown here is derived from an EMBL/GenBank/DDBJ whole genome shotgun (WGS) entry which is preliminary data.</text>
</comment>
<dbReference type="NCBIfam" id="TIGR00242">
    <property type="entry name" value="division/cell wall cluster transcriptional repressor MraZ"/>
    <property type="match status" value="1"/>
</dbReference>
<dbReference type="InterPro" id="IPR003444">
    <property type="entry name" value="MraZ"/>
</dbReference>
<evidence type="ECO:0000313" key="9">
    <source>
        <dbReference type="EMBL" id="OGK22874.1"/>
    </source>
</evidence>
<dbReference type="Pfam" id="PF02381">
    <property type="entry name" value="MraZ"/>
    <property type="match status" value="2"/>
</dbReference>